<evidence type="ECO:0008006" key="5">
    <source>
        <dbReference type="Google" id="ProtNLM"/>
    </source>
</evidence>
<sequence length="487" mass="55746">MSSFTFNNKRKSFITIGKGWKRPTWAPLKRNLLQVPNYPGARLINTETDIRVLSIPVGIIVPKGGNLEKIKEEIADWLITDQPCELIFDVEKDRTYMAVVDESFDPDEFVDLGTGTLKFICPMPYKLGAEKQVELNNTQLGIDITNKGTVDSDMRIEIEVDKPSTYLDVWKNDKDYFRIGNPLPVTSVPKERQTKIYGTDFADMLGWQPAVSSDNSDVSGSMKIANEYLVPESFGAITDKYHGPSIRRSIPGGPVQDFVLETYVSFGADTVEEIGKIEIQLLDNNSKVVCRTSIEEKSYSERANWGRVALGHYTHPKWVDLIHETGDYRDTWNDFYGRLYVARVSNMWMAYIAKFDDRPGAAYAQDGAARYFEWYDTEGWHMNPVSQIQIGMQMWSTAPPVKVMEVDLMKFYRINREVDPAESNLFDVGDKILIDSSRNLVSVNGKSCIDQKEIFSEFLKLSRGKNHIEVHPSWVGKKKIKYRERYR</sequence>
<protein>
    <recommendedName>
        <fullName evidence="5">Phage tail protein</fullName>
    </recommendedName>
</protein>
<dbReference type="Gene3D" id="2.40.30.200">
    <property type="match status" value="1"/>
</dbReference>
<reference evidence="3 4" key="1">
    <citation type="submission" date="2017-02" db="EMBL/GenBank/DDBJ databases">
        <title>Bacillus pseudomycoides isolate FSL K6-0042.</title>
        <authorList>
            <person name="Kovac J."/>
        </authorList>
    </citation>
    <scope>NUCLEOTIDE SEQUENCE [LARGE SCALE GENOMIC DNA]</scope>
    <source>
        <strain evidence="3 4">FSL K6-0042</strain>
    </source>
</reference>
<gene>
    <name evidence="3" type="ORF">BW425_08080</name>
</gene>
<dbReference type="Pfam" id="PF05709">
    <property type="entry name" value="Sipho_tail"/>
    <property type="match status" value="1"/>
</dbReference>
<proteinExistence type="predicted"/>
<dbReference type="Pfam" id="PF22768">
    <property type="entry name" value="SPP1_Dit"/>
    <property type="match status" value="1"/>
</dbReference>
<dbReference type="AlphaFoldDB" id="A0A1Y3MHS0"/>
<feature type="domain" description="Siphovirus-type tail component C-terminal" evidence="2">
    <location>
        <begin position="425"/>
        <end position="486"/>
    </location>
</feature>
<accession>A0A1Y3MHS0</accession>
<dbReference type="Gene3D" id="2.60.120.860">
    <property type="match status" value="1"/>
</dbReference>
<dbReference type="InterPro" id="IPR008841">
    <property type="entry name" value="Siphovirus-type_tail_N"/>
</dbReference>
<dbReference type="Proteomes" id="UP000195321">
    <property type="component" value="Unassembled WGS sequence"/>
</dbReference>
<dbReference type="NCBIfam" id="TIGR01633">
    <property type="entry name" value="phi3626_gp14_N"/>
    <property type="match status" value="1"/>
</dbReference>
<dbReference type="EMBL" id="MWPX01000006">
    <property type="protein sequence ID" value="OUM49364.1"/>
    <property type="molecule type" value="Genomic_DNA"/>
</dbReference>
<comment type="caution">
    <text evidence="3">The sequence shown here is derived from an EMBL/GenBank/DDBJ whole genome shotgun (WGS) entry which is preliminary data.</text>
</comment>
<evidence type="ECO:0000259" key="2">
    <source>
        <dbReference type="Pfam" id="PF22768"/>
    </source>
</evidence>
<evidence type="ECO:0000259" key="1">
    <source>
        <dbReference type="Pfam" id="PF05709"/>
    </source>
</evidence>
<evidence type="ECO:0000313" key="3">
    <source>
        <dbReference type="EMBL" id="OUM49364.1"/>
    </source>
</evidence>
<dbReference type="RefSeq" id="WP_088093882.1">
    <property type="nucleotide sequence ID" value="NZ_JBALMA010000183.1"/>
</dbReference>
<feature type="domain" description="Siphovirus-type tail component RIFT-related" evidence="1">
    <location>
        <begin position="14"/>
        <end position="121"/>
    </location>
</feature>
<name>A0A1Y3MHS0_9BACI</name>
<dbReference type="InterPro" id="IPR054738">
    <property type="entry name" value="Siphovirus-type_tail_C"/>
</dbReference>
<evidence type="ECO:0000313" key="4">
    <source>
        <dbReference type="Proteomes" id="UP000195321"/>
    </source>
</evidence>
<organism evidence="3 4">
    <name type="scientific">Bacillus pseudomycoides</name>
    <dbReference type="NCBI Taxonomy" id="64104"/>
    <lineage>
        <taxon>Bacteria</taxon>
        <taxon>Bacillati</taxon>
        <taxon>Bacillota</taxon>
        <taxon>Bacilli</taxon>
        <taxon>Bacillales</taxon>
        <taxon>Bacillaceae</taxon>
        <taxon>Bacillus</taxon>
        <taxon>Bacillus cereus group</taxon>
    </lineage>
</organism>
<dbReference type="InterPro" id="IPR006520">
    <property type="entry name" value="Dit_BPSPP_N"/>
</dbReference>